<feature type="transmembrane region" description="Helical" evidence="2">
    <location>
        <begin position="109"/>
        <end position="132"/>
    </location>
</feature>
<feature type="compositionally biased region" description="Low complexity" evidence="1">
    <location>
        <begin position="470"/>
        <end position="479"/>
    </location>
</feature>
<reference evidence="3" key="2">
    <citation type="submission" date="2020-09" db="EMBL/GenBank/DDBJ databases">
        <authorList>
            <person name="Sun Q."/>
            <person name="Ohkuma M."/>
        </authorList>
    </citation>
    <scope>NUCLEOTIDE SEQUENCE</scope>
    <source>
        <strain evidence="3">JCM 4059</strain>
    </source>
</reference>
<feature type="transmembrane region" description="Helical" evidence="2">
    <location>
        <begin position="221"/>
        <end position="244"/>
    </location>
</feature>
<evidence type="ECO:0000256" key="2">
    <source>
        <dbReference type="SAM" id="Phobius"/>
    </source>
</evidence>
<dbReference type="Proteomes" id="UP000638313">
    <property type="component" value="Unassembled WGS sequence"/>
</dbReference>
<name>A0A919E800_9ACTN</name>
<feature type="compositionally biased region" description="Low complexity" evidence="1">
    <location>
        <begin position="341"/>
        <end position="369"/>
    </location>
</feature>
<feature type="compositionally biased region" description="Low complexity" evidence="1">
    <location>
        <begin position="391"/>
        <end position="404"/>
    </location>
</feature>
<gene>
    <name evidence="3" type="ORF">GCM10010218_05350</name>
</gene>
<dbReference type="GO" id="GO:0005524">
    <property type="term" value="F:ATP binding"/>
    <property type="evidence" value="ECO:0007669"/>
    <property type="project" value="UniProtKB-KW"/>
</dbReference>
<keyword evidence="3" id="KW-0547">Nucleotide-binding</keyword>
<feature type="transmembrane region" description="Helical" evidence="2">
    <location>
        <begin position="256"/>
        <end position="280"/>
    </location>
</feature>
<accession>A0A919E800</accession>
<feature type="transmembrane region" description="Helical" evidence="2">
    <location>
        <begin position="166"/>
        <end position="187"/>
    </location>
</feature>
<feature type="compositionally biased region" description="Low complexity" evidence="1">
    <location>
        <begin position="437"/>
        <end position="452"/>
    </location>
</feature>
<dbReference type="AlphaFoldDB" id="A0A919E800"/>
<evidence type="ECO:0000313" key="3">
    <source>
        <dbReference type="EMBL" id="GHF27342.1"/>
    </source>
</evidence>
<sequence length="488" mass="48612">MGICNLPLVDNVCKAVDAIDFVADPGKSITEGLGAWIAKSVGELAASAADLAAKAVDTTTKVDLNAGWFRENYELVLPIALLVIVGTFCLQLIRAAWKRDGQALAQAFSGTLVGVMFAFGAIAFTTVALTVVDALSDGLFKAGHSSIADSVRRMIKVSQYGGMYELGWLVPTFVAIGAAVGAFLYWCVMMVRKVGILVLVTLACFAGAGGGWEVAKRWRRGWIEATATLVVSKLLMTIVFLLGVSAMGKTDAKDGLAAVSDAMAGIVVMVMVLLCPYITYRFVHWAADGHGEDLHRSGGAGMAAASRTAQGVGRKAVAMSAGGGGGAALASAAPQGPPQVPGQLLATAAPSSGTDSHSESDSGSSSPDGKSGKPGSGSGSPGGQGDGGTGDEPTPAAPLPFTTANGGSTPQSSRAAGTGGGVSPQQSGLMAAGTHPGASLASGSGLIGQGPAAPAPTPQGPAVSAPRPQPAARSSDAATPPSPPATGN</sequence>
<evidence type="ECO:0000256" key="1">
    <source>
        <dbReference type="SAM" id="MobiDB-lite"/>
    </source>
</evidence>
<feature type="compositionally biased region" description="Polar residues" evidence="1">
    <location>
        <begin position="405"/>
        <end position="415"/>
    </location>
</feature>
<feature type="transmembrane region" description="Helical" evidence="2">
    <location>
        <begin position="194"/>
        <end position="215"/>
    </location>
</feature>
<keyword evidence="2" id="KW-1133">Transmembrane helix</keyword>
<dbReference type="EMBL" id="BNBD01000001">
    <property type="protein sequence ID" value="GHF27342.1"/>
    <property type="molecule type" value="Genomic_DNA"/>
</dbReference>
<evidence type="ECO:0000313" key="4">
    <source>
        <dbReference type="Proteomes" id="UP000638313"/>
    </source>
</evidence>
<feature type="transmembrane region" description="Helical" evidence="2">
    <location>
        <begin position="75"/>
        <end position="97"/>
    </location>
</feature>
<keyword evidence="3" id="KW-0067">ATP-binding</keyword>
<protein>
    <submittedName>
        <fullName evidence="3">ATP-binding protein</fullName>
    </submittedName>
</protein>
<dbReference type="RefSeq" id="WP_190127698.1">
    <property type="nucleotide sequence ID" value="NZ_BNBD01000001.1"/>
</dbReference>
<feature type="compositionally biased region" description="Gly residues" evidence="1">
    <location>
        <begin position="372"/>
        <end position="390"/>
    </location>
</feature>
<keyword evidence="2" id="KW-0812">Transmembrane</keyword>
<proteinExistence type="predicted"/>
<feature type="region of interest" description="Disordered" evidence="1">
    <location>
        <begin position="323"/>
        <end position="488"/>
    </location>
</feature>
<comment type="caution">
    <text evidence="3">The sequence shown here is derived from an EMBL/GenBank/DDBJ whole genome shotgun (WGS) entry which is preliminary data.</text>
</comment>
<organism evidence="3 4">
    <name type="scientific">Streptomyces mashuensis</name>
    <dbReference type="NCBI Taxonomy" id="33904"/>
    <lineage>
        <taxon>Bacteria</taxon>
        <taxon>Bacillati</taxon>
        <taxon>Actinomycetota</taxon>
        <taxon>Actinomycetes</taxon>
        <taxon>Kitasatosporales</taxon>
        <taxon>Streptomycetaceae</taxon>
        <taxon>Streptomyces</taxon>
    </lineage>
</organism>
<keyword evidence="4" id="KW-1185">Reference proteome</keyword>
<keyword evidence="2" id="KW-0472">Membrane</keyword>
<reference evidence="3" key="1">
    <citation type="journal article" date="2014" name="Int. J. Syst. Evol. Microbiol.">
        <title>Complete genome sequence of Corynebacterium casei LMG S-19264T (=DSM 44701T), isolated from a smear-ripened cheese.</title>
        <authorList>
            <consortium name="US DOE Joint Genome Institute (JGI-PGF)"/>
            <person name="Walter F."/>
            <person name="Albersmeier A."/>
            <person name="Kalinowski J."/>
            <person name="Ruckert C."/>
        </authorList>
    </citation>
    <scope>NUCLEOTIDE SEQUENCE</scope>
    <source>
        <strain evidence="3">JCM 4059</strain>
    </source>
</reference>